<accession>A0ABM3ZZJ8</accession>
<dbReference type="PANTHER" id="PTHR14773">
    <property type="entry name" value="WD REPEAT-CONTAINING PROTEIN 76"/>
    <property type="match status" value="1"/>
</dbReference>
<protein>
    <submittedName>
        <fullName evidence="5">Uncharacterized protein LOC107427288</fullName>
    </submittedName>
</protein>
<proteinExistence type="predicted"/>
<evidence type="ECO:0000256" key="3">
    <source>
        <dbReference type="SAM" id="MobiDB-lite"/>
    </source>
</evidence>
<gene>
    <name evidence="5" type="primary">LOC107427288</name>
</gene>
<keyword evidence="4" id="KW-1185">Reference proteome</keyword>
<evidence type="ECO:0000313" key="5">
    <source>
        <dbReference type="RefSeq" id="XP_060669913.1"/>
    </source>
</evidence>
<dbReference type="InterPro" id="IPR050853">
    <property type="entry name" value="WD_repeat_DNA-damage-binding"/>
</dbReference>
<sequence>MSSIMSDQELTDYERKRLDNIWLNVEMVATLELHSMATQLSASTKRHRAQKKPKTEAPIVMLRSLRTRGMPPEVEDLHVKSAAKNPKPLTRAKPGAKRAESAARIHKPLTTTAKPGAPRPLNVEDESSRALIKTLVGIEKNSGVDSSVGVEFGSVKAWEDQICKNLVKRVEFVSLEAWEDQISKNLVKRDDIDGGSCLKLSSLTLNSENVAHVMPGRITEVKFLPW</sequence>
<dbReference type="Proteomes" id="UP001652623">
    <property type="component" value="Chromosome 1"/>
</dbReference>
<keyword evidence="1" id="KW-0853">WD repeat</keyword>
<evidence type="ECO:0000313" key="4">
    <source>
        <dbReference type="Proteomes" id="UP001652623"/>
    </source>
</evidence>
<dbReference type="PANTHER" id="PTHR14773:SF0">
    <property type="entry name" value="WD REPEAT-CONTAINING PROTEIN 76"/>
    <property type="match status" value="1"/>
</dbReference>
<keyword evidence="2" id="KW-0677">Repeat</keyword>
<feature type="region of interest" description="Disordered" evidence="3">
    <location>
        <begin position="84"/>
        <end position="125"/>
    </location>
</feature>
<reference evidence="5" key="1">
    <citation type="submission" date="2025-08" db="UniProtKB">
        <authorList>
            <consortium name="RefSeq"/>
        </authorList>
    </citation>
    <scope>IDENTIFICATION</scope>
    <source>
        <tissue evidence="5">Seedling</tissue>
    </source>
</reference>
<name>A0ABM3ZZJ8_ZIZJJ</name>
<organism evidence="4 5">
    <name type="scientific">Ziziphus jujuba</name>
    <name type="common">Chinese jujube</name>
    <name type="synonym">Ziziphus sativa</name>
    <dbReference type="NCBI Taxonomy" id="326968"/>
    <lineage>
        <taxon>Eukaryota</taxon>
        <taxon>Viridiplantae</taxon>
        <taxon>Streptophyta</taxon>
        <taxon>Embryophyta</taxon>
        <taxon>Tracheophyta</taxon>
        <taxon>Spermatophyta</taxon>
        <taxon>Magnoliopsida</taxon>
        <taxon>eudicotyledons</taxon>
        <taxon>Gunneridae</taxon>
        <taxon>Pentapetalae</taxon>
        <taxon>rosids</taxon>
        <taxon>fabids</taxon>
        <taxon>Rosales</taxon>
        <taxon>Rhamnaceae</taxon>
        <taxon>Paliureae</taxon>
        <taxon>Ziziphus</taxon>
    </lineage>
</organism>
<evidence type="ECO:0000256" key="2">
    <source>
        <dbReference type="ARBA" id="ARBA00022737"/>
    </source>
</evidence>
<dbReference type="GeneID" id="107427288"/>
<dbReference type="RefSeq" id="XP_060669913.1">
    <property type="nucleotide sequence ID" value="XM_060813930.1"/>
</dbReference>
<evidence type="ECO:0000256" key="1">
    <source>
        <dbReference type="ARBA" id="ARBA00022574"/>
    </source>
</evidence>